<reference evidence="3" key="1">
    <citation type="submission" date="2021-02" db="EMBL/GenBank/DDBJ databases">
        <authorList>
            <person name="Nowell W R."/>
        </authorList>
    </citation>
    <scope>NUCLEOTIDE SEQUENCE</scope>
</reference>
<dbReference type="GO" id="GO:0003950">
    <property type="term" value="F:NAD+ poly-ADP-ribosyltransferase activity"/>
    <property type="evidence" value="ECO:0007669"/>
    <property type="project" value="InterPro"/>
</dbReference>
<dbReference type="PROSITE" id="PS51060">
    <property type="entry name" value="PARP_ALPHA_HD"/>
    <property type="match status" value="1"/>
</dbReference>
<organism evidence="3 4">
    <name type="scientific">Rotaria magnacalcarata</name>
    <dbReference type="NCBI Taxonomy" id="392030"/>
    <lineage>
        <taxon>Eukaryota</taxon>
        <taxon>Metazoa</taxon>
        <taxon>Spiralia</taxon>
        <taxon>Gnathifera</taxon>
        <taxon>Rotifera</taxon>
        <taxon>Eurotatoria</taxon>
        <taxon>Bdelloidea</taxon>
        <taxon>Philodinida</taxon>
        <taxon>Philodinidae</taxon>
        <taxon>Rotaria</taxon>
    </lineage>
</organism>
<dbReference type="EMBL" id="CAJOBI010094483">
    <property type="protein sequence ID" value="CAF4558007.1"/>
    <property type="molecule type" value="Genomic_DNA"/>
</dbReference>
<evidence type="ECO:0000313" key="3">
    <source>
        <dbReference type="EMBL" id="CAF4558007.1"/>
    </source>
</evidence>
<dbReference type="AlphaFoldDB" id="A0A8S2YIL2"/>
<dbReference type="Proteomes" id="UP000676336">
    <property type="component" value="Unassembled WGS sequence"/>
</dbReference>
<comment type="caution">
    <text evidence="3">The sequence shown here is derived from an EMBL/GenBank/DDBJ whole genome shotgun (WGS) entry which is preliminary data.</text>
</comment>
<feature type="non-terminal residue" evidence="3">
    <location>
        <position position="1"/>
    </location>
</feature>
<proteinExistence type="predicted"/>
<feature type="coiled-coil region" evidence="1">
    <location>
        <begin position="45"/>
        <end position="75"/>
    </location>
</feature>
<dbReference type="Gene3D" id="1.20.142.10">
    <property type="entry name" value="Poly(ADP-ribose) polymerase, regulatory domain"/>
    <property type="match status" value="1"/>
</dbReference>
<feature type="domain" description="PARP alpha-helical" evidence="2">
    <location>
        <begin position="1"/>
        <end position="80"/>
    </location>
</feature>
<dbReference type="Pfam" id="PF02877">
    <property type="entry name" value="PARP_reg"/>
    <property type="match status" value="1"/>
</dbReference>
<keyword evidence="1" id="KW-0175">Coiled coil</keyword>
<evidence type="ECO:0000259" key="2">
    <source>
        <dbReference type="PROSITE" id="PS51060"/>
    </source>
</evidence>
<evidence type="ECO:0000313" key="4">
    <source>
        <dbReference type="Proteomes" id="UP000676336"/>
    </source>
</evidence>
<accession>A0A8S2YIL2</accession>
<dbReference type="InterPro" id="IPR036616">
    <property type="entry name" value="Poly(ADP-ribose)pol_reg_dom_sf"/>
</dbReference>
<evidence type="ECO:0000256" key="1">
    <source>
        <dbReference type="SAM" id="Coils"/>
    </source>
</evidence>
<gene>
    <name evidence="3" type="ORF">SMN809_LOCUS37322</name>
</gene>
<dbReference type="SUPFAM" id="SSF47587">
    <property type="entry name" value="Domain of poly(ADP-ribose) polymerase"/>
    <property type="match status" value="1"/>
</dbReference>
<feature type="non-terminal residue" evidence="3">
    <location>
        <position position="80"/>
    </location>
</feature>
<sequence>SKLQSSVFKNFLKTLINHQAIRTNIDKTQLDIEWMPVSQLNRVTLQKARDLLVQIKRALDKKQELNLDAQKSKTTEQQNE</sequence>
<protein>
    <recommendedName>
        <fullName evidence="2">PARP alpha-helical domain-containing protein</fullName>
    </recommendedName>
</protein>
<dbReference type="InterPro" id="IPR004102">
    <property type="entry name" value="Poly(ADP-ribose)pol_reg_dom"/>
</dbReference>
<name>A0A8S2YIL2_9BILA</name>